<dbReference type="SUPFAM" id="SSF58104">
    <property type="entry name" value="Methyl-accepting chemotaxis protein (MCP) signaling domain"/>
    <property type="match status" value="1"/>
</dbReference>
<evidence type="ECO:0000259" key="4">
    <source>
        <dbReference type="PROSITE" id="PS50113"/>
    </source>
</evidence>
<proteinExistence type="predicted"/>
<evidence type="ECO:0000256" key="2">
    <source>
        <dbReference type="PROSITE-ProRule" id="PRU00284"/>
    </source>
</evidence>
<dbReference type="PANTHER" id="PTHR32089">
    <property type="entry name" value="METHYL-ACCEPTING CHEMOTAXIS PROTEIN MCPB"/>
    <property type="match status" value="1"/>
</dbReference>
<dbReference type="Pfam" id="PF13426">
    <property type="entry name" value="PAS_9"/>
    <property type="match status" value="1"/>
</dbReference>
<keyword evidence="6" id="KW-1185">Reference proteome</keyword>
<dbReference type="EMBL" id="CP014806">
    <property type="protein sequence ID" value="AMX00745.1"/>
    <property type="molecule type" value="Genomic_DNA"/>
</dbReference>
<dbReference type="CDD" id="cd00130">
    <property type="entry name" value="PAS"/>
    <property type="match status" value="1"/>
</dbReference>
<dbReference type="InterPro" id="IPR035965">
    <property type="entry name" value="PAS-like_dom_sf"/>
</dbReference>
<dbReference type="Proteomes" id="UP000076021">
    <property type="component" value="Chromosome"/>
</dbReference>
<evidence type="ECO:0000256" key="1">
    <source>
        <dbReference type="ARBA" id="ARBA00023224"/>
    </source>
</evidence>
<reference evidence="6" key="2">
    <citation type="submission" date="2016-03" db="EMBL/GenBank/DDBJ databases">
        <authorList>
            <person name="Ploux O."/>
        </authorList>
    </citation>
    <scope>NUCLEOTIDE SEQUENCE [LARGE SCALE GENOMIC DNA]</scope>
    <source>
        <strain evidence="6">PP9</strain>
    </source>
</reference>
<dbReference type="STRING" id="241244.ATY39_15970"/>
<evidence type="ECO:0000313" key="5">
    <source>
        <dbReference type="EMBL" id="AMX00745.1"/>
    </source>
</evidence>
<dbReference type="SMART" id="SM00283">
    <property type="entry name" value="MA"/>
    <property type="match status" value="1"/>
</dbReference>
<evidence type="ECO:0000313" key="6">
    <source>
        <dbReference type="Proteomes" id="UP000076021"/>
    </source>
</evidence>
<dbReference type="InterPro" id="IPR004089">
    <property type="entry name" value="MCPsignal_dom"/>
</dbReference>
<reference evidence="5 6" key="1">
    <citation type="journal article" date="2016" name="Genome Announc.">
        <title>Whole-Genome Sequence of Rummeliibacillus stabekisii Strain PP9 Isolated from Antarctic Soil.</title>
        <authorList>
            <person name="da Mota F.F."/>
            <person name="Vollu R.E."/>
            <person name="Jurelevicius D."/>
            <person name="Seldin L."/>
        </authorList>
    </citation>
    <scope>NUCLEOTIDE SEQUENCE [LARGE SCALE GENOMIC DNA]</scope>
    <source>
        <strain evidence="5 6">PP9</strain>
    </source>
</reference>
<dbReference type="OrthoDB" id="9765776at2"/>
<dbReference type="AlphaFoldDB" id="A0A143HGA6"/>
<keyword evidence="1 2" id="KW-0807">Transducer</keyword>
<dbReference type="SMART" id="SM00086">
    <property type="entry name" value="PAC"/>
    <property type="match status" value="1"/>
</dbReference>
<accession>A0A143HGA6</accession>
<protein>
    <submittedName>
        <fullName evidence="5">Chemotaxis protein</fullName>
    </submittedName>
</protein>
<dbReference type="PANTHER" id="PTHR32089:SF112">
    <property type="entry name" value="LYSOZYME-LIKE PROTEIN-RELATED"/>
    <property type="match status" value="1"/>
</dbReference>
<dbReference type="KEGG" id="rst:ATY39_15970"/>
<sequence>MKTNLITGSSQILNEQFVLLALEKNLAMVEFNLNREVIWANENFANTLNYTANEMLNMKHEQFCTHEFSSSKEYIALWENLRQGVRFQEKIERINKYGKTVWLEATYIPVLNKAGEIEGILKIATDITERENKTISTTRQLKEIPTNLVKAVTENTESKMDALQSLTKQTQLISEVSQLMRSIATKTNILALNAAIEAARAGDQGKGFSIVAEEVRKLANNVAEFINQVNMNVDHIRIETTQVNNITKDLQHIILDAELQFKKVLIELEALNK</sequence>
<dbReference type="GO" id="GO:0016020">
    <property type="term" value="C:membrane"/>
    <property type="evidence" value="ECO:0007669"/>
    <property type="project" value="InterPro"/>
</dbReference>
<dbReference type="Pfam" id="PF00015">
    <property type="entry name" value="MCPsignal"/>
    <property type="match status" value="1"/>
</dbReference>
<dbReference type="PROSITE" id="PS50111">
    <property type="entry name" value="CHEMOTAXIS_TRANSDUC_2"/>
    <property type="match status" value="1"/>
</dbReference>
<dbReference type="NCBIfam" id="TIGR00229">
    <property type="entry name" value="sensory_box"/>
    <property type="match status" value="1"/>
</dbReference>
<evidence type="ECO:0000259" key="3">
    <source>
        <dbReference type="PROSITE" id="PS50111"/>
    </source>
</evidence>
<dbReference type="Gene3D" id="6.10.250.3200">
    <property type="match status" value="1"/>
</dbReference>
<dbReference type="InterPro" id="IPR000700">
    <property type="entry name" value="PAS-assoc_C"/>
</dbReference>
<gene>
    <name evidence="5" type="ORF">ATY39_15970</name>
</gene>
<organism evidence="5 6">
    <name type="scientific">Rummeliibacillus stabekisii</name>
    <dbReference type="NCBI Taxonomy" id="241244"/>
    <lineage>
        <taxon>Bacteria</taxon>
        <taxon>Bacillati</taxon>
        <taxon>Bacillota</taxon>
        <taxon>Bacilli</taxon>
        <taxon>Bacillales</taxon>
        <taxon>Caryophanaceae</taxon>
        <taxon>Rummeliibacillus</taxon>
    </lineage>
</organism>
<name>A0A143HGA6_9BACL</name>
<feature type="domain" description="Methyl-accepting transducer" evidence="3">
    <location>
        <begin position="124"/>
        <end position="273"/>
    </location>
</feature>
<dbReference type="PROSITE" id="PS50113">
    <property type="entry name" value="PAC"/>
    <property type="match status" value="1"/>
</dbReference>
<dbReference type="GO" id="GO:0007165">
    <property type="term" value="P:signal transduction"/>
    <property type="evidence" value="ECO:0007669"/>
    <property type="project" value="UniProtKB-KW"/>
</dbReference>
<dbReference type="InterPro" id="IPR001610">
    <property type="entry name" value="PAC"/>
</dbReference>
<feature type="domain" description="PAC" evidence="4">
    <location>
        <begin position="87"/>
        <end position="139"/>
    </location>
</feature>
<dbReference type="Gene3D" id="3.30.450.20">
    <property type="entry name" value="PAS domain"/>
    <property type="match status" value="1"/>
</dbReference>
<dbReference type="InterPro" id="IPR000014">
    <property type="entry name" value="PAS"/>
</dbReference>
<dbReference type="SUPFAM" id="SSF55785">
    <property type="entry name" value="PYP-like sensor domain (PAS domain)"/>
    <property type="match status" value="1"/>
</dbReference>